<feature type="transmembrane region" description="Helical" evidence="1">
    <location>
        <begin position="178"/>
        <end position="198"/>
    </location>
</feature>
<evidence type="ECO:0000313" key="3">
    <source>
        <dbReference type="Proteomes" id="UP000256321"/>
    </source>
</evidence>
<sequence>MQEKPISYFTSRFILYICPIFANYNITKKMFSFIGDIIGCIVWGIAITTLLIGIVIIIPNLLYNRFQLSPGNIVCIILVAFFFLFQSSLLVGGVKTKKYINTAGLFIQSFANENNVNSISSNEVQQICHRLTSQYPVLEKYIEKMESDITSSQTIVRNSADFTYIICHNLKNQINYYIWRRIGWMIMGMIVCLILLYINNKQTHSRTTGRRIYQRQYTPRRIRK</sequence>
<dbReference type="Proteomes" id="UP000256321">
    <property type="component" value="Unassembled WGS sequence"/>
</dbReference>
<evidence type="ECO:0000313" key="2">
    <source>
        <dbReference type="EMBL" id="RDU48584.1"/>
    </source>
</evidence>
<dbReference type="AlphaFoldDB" id="A0A3D8HC87"/>
<feature type="transmembrane region" description="Helical" evidence="1">
    <location>
        <begin position="70"/>
        <end position="91"/>
    </location>
</feature>
<feature type="transmembrane region" description="Helical" evidence="1">
    <location>
        <begin position="6"/>
        <end position="26"/>
    </location>
</feature>
<protein>
    <submittedName>
        <fullName evidence="2">Uncharacterized protein</fullName>
    </submittedName>
</protein>
<keyword evidence="1" id="KW-0812">Transmembrane</keyword>
<proteinExistence type="predicted"/>
<dbReference type="EMBL" id="QREV01000034">
    <property type="protein sequence ID" value="RDU48584.1"/>
    <property type="molecule type" value="Genomic_DNA"/>
</dbReference>
<accession>A0A3D8HC87</accession>
<organism evidence="2 3">
    <name type="scientific">Parabacteroides acidifaciens</name>
    <dbReference type="NCBI Taxonomy" id="2290935"/>
    <lineage>
        <taxon>Bacteria</taxon>
        <taxon>Pseudomonadati</taxon>
        <taxon>Bacteroidota</taxon>
        <taxon>Bacteroidia</taxon>
        <taxon>Bacteroidales</taxon>
        <taxon>Tannerellaceae</taxon>
        <taxon>Parabacteroides</taxon>
    </lineage>
</organism>
<feature type="transmembrane region" description="Helical" evidence="1">
    <location>
        <begin position="33"/>
        <end position="58"/>
    </location>
</feature>
<comment type="caution">
    <text evidence="2">The sequence shown here is derived from an EMBL/GenBank/DDBJ whole genome shotgun (WGS) entry which is preliminary data.</text>
</comment>
<gene>
    <name evidence="2" type="ORF">DWU89_13655</name>
</gene>
<reference evidence="2 3" key="1">
    <citation type="submission" date="2018-07" db="EMBL/GenBank/DDBJ databases">
        <title>Parabacteroides acidifaciens nov. sp., isolated from human feces.</title>
        <authorList>
            <person name="Wang Y.J."/>
        </authorList>
    </citation>
    <scope>NUCLEOTIDE SEQUENCE [LARGE SCALE GENOMIC DNA]</scope>
    <source>
        <strain evidence="2 3">426-9</strain>
    </source>
</reference>
<evidence type="ECO:0000256" key="1">
    <source>
        <dbReference type="SAM" id="Phobius"/>
    </source>
</evidence>
<keyword evidence="1" id="KW-1133">Transmembrane helix</keyword>
<keyword evidence="1" id="KW-0472">Membrane</keyword>
<name>A0A3D8HC87_9BACT</name>